<name>A0A8S3UAM0_MYTED</name>
<dbReference type="EMBL" id="CAJPWZ010002534">
    <property type="protein sequence ID" value="CAG2239758.1"/>
    <property type="molecule type" value="Genomic_DNA"/>
</dbReference>
<comment type="caution">
    <text evidence="2">The sequence shown here is derived from an EMBL/GenBank/DDBJ whole genome shotgun (WGS) entry which is preliminary data.</text>
</comment>
<reference evidence="2" key="1">
    <citation type="submission" date="2021-03" db="EMBL/GenBank/DDBJ databases">
        <authorList>
            <person name="Bekaert M."/>
        </authorList>
    </citation>
    <scope>NUCLEOTIDE SEQUENCE</scope>
</reference>
<evidence type="ECO:0000256" key="1">
    <source>
        <dbReference type="SAM" id="Phobius"/>
    </source>
</evidence>
<dbReference type="InterPro" id="IPR049352">
    <property type="entry name" value="Rost"/>
</dbReference>
<keyword evidence="3" id="KW-1185">Reference proteome</keyword>
<keyword evidence="1" id="KW-0472">Membrane</keyword>
<accession>A0A8S3UAM0</accession>
<evidence type="ECO:0000313" key="2">
    <source>
        <dbReference type="EMBL" id="CAG2239758.1"/>
    </source>
</evidence>
<dbReference type="PANTHER" id="PTHR12242:SF1">
    <property type="entry name" value="MYND-TYPE DOMAIN-CONTAINING PROTEIN"/>
    <property type="match status" value="1"/>
</dbReference>
<protein>
    <submittedName>
        <fullName evidence="2">Uncharacterized protein</fullName>
    </submittedName>
</protein>
<feature type="transmembrane region" description="Helical" evidence="1">
    <location>
        <begin position="20"/>
        <end position="39"/>
    </location>
</feature>
<feature type="transmembrane region" description="Helical" evidence="1">
    <location>
        <begin position="197"/>
        <end position="217"/>
    </location>
</feature>
<dbReference type="Proteomes" id="UP000683360">
    <property type="component" value="Unassembled WGS sequence"/>
</dbReference>
<feature type="transmembrane region" description="Helical" evidence="1">
    <location>
        <begin position="117"/>
        <end position="135"/>
    </location>
</feature>
<dbReference type="AlphaFoldDB" id="A0A8S3UAM0"/>
<feature type="transmembrane region" description="Helical" evidence="1">
    <location>
        <begin position="301"/>
        <end position="324"/>
    </location>
</feature>
<proteinExistence type="predicted"/>
<keyword evidence="1" id="KW-0812">Transmembrane</keyword>
<gene>
    <name evidence="2" type="ORF">MEDL_52090</name>
</gene>
<sequence length="375" mass="42754">MGCDDCTTGEMVYILQTGHITFVTHFLPSLTICVVYIAVQRDDIFLENSSIHDSETLVSHDSETLVSHDSETLVSHDSETLVSHDSETLISHDSETLVSHDSEILCGYHKLYLGWRIFWALYHLVWIILTGVYSYQWAGDDPAQQVKWFIYATNWTYFVLTFSTIIDAICVVYIAVKRDDIFLGACSDMPWYLKFDWVFFNVSNSLSILAPMVRWGLLYSSSSTTTAVDIETHGLNAVYVLVNLFLTGIPVRFYHLFHSMILGTAYIVFSVIYKVLGGTNTQEKPYIYPSFDWSNTGYTSGLSLIIVLIAIPICHIILFLLYLLRIFVNKKCCCHTEIQNEATSVDNKSYSPEHYLELKDKNAVEIEYAEYAIGE</sequence>
<feature type="transmembrane region" description="Helical" evidence="1">
    <location>
        <begin position="261"/>
        <end position="281"/>
    </location>
</feature>
<feature type="transmembrane region" description="Helical" evidence="1">
    <location>
        <begin position="237"/>
        <end position="254"/>
    </location>
</feature>
<keyword evidence="1" id="KW-1133">Transmembrane helix</keyword>
<evidence type="ECO:0000313" key="3">
    <source>
        <dbReference type="Proteomes" id="UP000683360"/>
    </source>
</evidence>
<dbReference type="PANTHER" id="PTHR12242">
    <property type="entry name" value="OS02G0130600 PROTEIN-RELATED"/>
    <property type="match status" value="1"/>
</dbReference>
<dbReference type="GO" id="GO:0016020">
    <property type="term" value="C:membrane"/>
    <property type="evidence" value="ECO:0007669"/>
    <property type="project" value="TreeGrafter"/>
</dbReference>
<organism evidence="2 3">
    <name type="scientific">Mytilus edulis</name>
    <name type="common">Blue mussel</name>
    <dbReference type="NCBI Taxonomy" id="6550"/>
    <lineage>
        <taxon>Eukaryota</taxon>
        <taxon>Metazoa</taxon>
        <taxon>Spiralia</taxon>
        <taxon>Lophotrochozoa</taxon>
        <taxon>Mollusca</taxon>
        <taxon>Bivalvia</taxon>
        <taxon>Autobranchia</taxon>
        <taxon>Pteriomorphia</taxon>
        <taxon>Mytilida</taxon>
        <taxon>Mytiloidea</taxon>
        <taxon>Mytilidae</taxon>
        <taxon>Mytilinae</taxon>
        <taxon>Mytilus</taxon>
    </lineage>
</organism>
<dbReference type="OrthoDB" id="419711at2759"/>
<feature type="transmembrane region" description="Helical" evidence="1">
    <location>
        <begin position="155"/>
        <end position="176"/>
    </location>
</feature>
<dbReference type="Pfam" id="PF21534">
    <property type="entry name" value="Rost"/>
    <property type="match status" value="1"/>
</dbReference>